<dbReference type="Gene3D" id="3.20.20.370">
    <property type="entry name" value="Glycoside hydrolase/deacetylase"/>
    <property type="match status" value="1"/>
</dbReference>
<sequence>MVSHRRMLCEAPGMGYPVSVFTLHRSFCMKGAAIMYRRYPYSRTRRWRRKRGRSLMDTLFAVSTAAAGILSVLAVLLAIRPGFPGTGWLIGNSMVSEGATRQMRGDGGFAAYPVPLAGDVLQIAAGYALQAGTHGSALNQDMAQAVPDGPSAQDSQDTQTDTGKVMYLTFDDGPSQENTNAVLDVLKKRNIKATFFVVGENVLKHPETAQRIVAEGHTIGIHCHRHDYEALYESVDSYLEDFDKAYRAVLEVTGEKARLYRFPGGSINSYNQEVYSDIIAAMDARGFIYFDWNASLDDALRKSSPGELIDNARKSMMGRQRVVLLGHDIVHSTSLCLDQLINQFQEYRMEPLTPDVEPVQFKP</sequence>
<dbReference type="SUPFAM" id="SSF88713">
    <property type="entry name" value="Glycoside hydrolase/deacetylase"/>
    <property type="match status" value="1"/>
</dbReference>
<accession>A0ABX2HFI5</accession>
<keyword evidence="3" id="KW-0472">Membrane</keyword>
<dbReference type="InterPro" id="IPR002509">
    <property type="entry name" value="NODB_dom"/>
</dbReference>
<comment type="caution">
    <text evidence="5">The sequence shown here is derived from an EMBL/GenBank/DDBJ whole genome shotgun (WGS) entry which is preliminary data.</text>
</comment>
<feature type="domain" description="NodB homology" evidence="4">
    <location>
        <begin position="164"/>
        <end position="363"/>
    </location>
</feature>
<keyword evidence="2" id="KW-0378">Hydrolase</keyword>
<keyword evidence="6" id="KW-1185">Reference proteome</keyword>
<evidence type="ECO:0000256" key="3">
    <source>
        <dbReference type="SAM" id="Phobius"/>
    </source>
</evidence>
<reference evidence="5 6" key="1">
    <citation type="journal article" date="2020" name="Cell Host Microbe">
        <title>Functional and Genomic Variation between Human-Derived Isolates of Lachnospiraceae Reveals Inter- and Intra-Species Diversity.</title>
        <authorList>
            <person name="Sorbara M.T."/>
            <person name="Littmann E.R."/>
            <person name="Fontana E."/>
            <person name="Moody T.U."/>
            <person name="Kohout C.E."/>
            <person name="Gjonbalaj M."/>
            <person name="Eaton V."/>
            <person name="Seok R."/>
            <person name="Leiner I.M."/>
            <person name="Pamer E.G."/>
        </authorList>
    </citation>
    <scope>NUCLEOTIDE SEQUENCE [LARGE SCALE GENOMIC DNA]</scope>
    <source>
        <strain evidence="5 6">MSK.1.17</strain>
    </source>
</reference>
<organism evidence="5 6">
    <name type="scientific">Enterocloster aldenensis</name>
    <dbReference type="NCBI Taxonomy" id="358742"/>
    <lineage>
        <taxon>Bacteria</taxon>
        <taxon>Bacillati</taxon>
        <taxon>Bacillota</taxon>
        <taxon>Clostridia</taxon>
        <taxon>Lachnospirales</taxon>
        <taxon>Lachnospiraceae</taxon>
        <taxon>Enterocloster</taxon>
    </lineage>
</organism>
<keyword evidence="3" id="KW-1133">Transmembrane helix</keyword>
<evidence type="ECO:0000259" key="4">
    <source>
        <dbReference type="PROSITE" id="PS51677"/>
    </source>
</evidence>
<dbReference type="Proteomes" id="UP000669239">
    <property type="component" value="Unassembled WGS sequence"/>
</dbReference>
<dbReference type="Pfam" id="PF01522">
    <property type="entry name" value="Polysacc_deac_1"/>
    <property type="match status" value="1"/>
</dbReference>
<keyword evidence="3" id="KW-0812">Transmembrane</keyword>
<evidence type="ECO:0000313" key="5">
    <source>
        <dbReference type="EMBL" id="NSJ48139.1"/>
    </source>
</evidence>
<evidence type="ECO:0000256" key="2">
    <source>
        <dbReference type="ARBA" id="ARBA00022801"/>
    </source>
</evidence>
<protein>
    <submittedName>
        <fullName evidence="5">Polysaccharide deacetylase</fullName>
    </submittedName>
</protein>
<gene>
    <name evidence="5" type="ORF">G5B36_05440</name>
</gene>
<feature type="transmembrane region" description="Helical" evidence="3">
    <location>
        <begin position="58"/>
        <end position="79"/>
    </location>
</feature>
<dbReference type="PROSITE" id="PS51677">
    <property type="entry name" value="NODB"/>
    <property type="match status" value="1"/>
</dbReference>
<evidence type="ECO:0000256" key="1">
    <source>
        <dbReference type="ARBA" id="ARBA00022723"/>
    </source>
</evidence>
<dbReference type="PANTHER" id="PTHR10587">
    <property type="entry name" value="GLYCOSYL TRANSFERASE-RELATED"/>
    <property type="match status" value="1"/>
</dbReference>
<dbReference type="InterPro" id="IPR011330">
    <property type="entry name" value="Glyco_hydro/deAcase_b/a-brl"/>
</dbReference>
<dbReference type="PANTHER" id="PTHR10587:SF133">
    <property type="entry name" value="CHITIN DEACETYLASE 1-RELATED"/>
    <property type="match status" value="1"/>
</dbReference>
<dbReference type="EMBL" id="JAAITT010000006">
    <property type="protein sequence ID" value="NSJ48139.1"/>
    <property type="molecule type" value="Genomic_DNA"/>
</dbReference>
<proteinExistence type="predicted"/>
<name>A0ABX2HFI5_9FIRM</name>
<dbReference type="InterPro" id="IPR050248">
    <property type="entry name" value="Polysacc_deacetylase_ArnD"/>
</dbReference>
<dbReference type="CDD" id="cd10944">
    <property type="entry name" value="CE4_SmPgdA_like"/>
    <property type="match status" value="1"/>
</dbReference>
<evidence type="ECO:0000313" key="6">
    <source>
        <dbReference type="Proteomes" id="UP000669239"/>
    </source>
</evidence>
<keyword evidence="1" id="KW-0479">Metal-binding</keyword>